<reference evidence="3" key="1">
    <citation type="submission" date="2016-10" db="EMBL/GenBank/DDBJ databases">
        <authorList>
            <person name="Varghese N."/>
            <person name="Submissions S."/>
        </authorList>
    </citation>
    <scope>NUCLEOTIDE SEQUENCE [LARGE SCALE GENOMIC DNA]</scope>
    <source>
        <strain evidence="3">S7</strain>
    </source>
</reference>
<proteinExistence type="predicted"/>
<dbReference type="InterPro" id="IPR024164">
    <property type="entry name" value="KinB-signalling_activ"/>
</dbReference>
<dbReference type="STRING" id="1884432.SAMN05518683_12075"/>
<dbReference type="PIRSF" id="PIRSF029886">
    <property type="entry name" value="KBAA"/>
    <property type="match status" value="1"/>
</dbReference>
<accession>A0A1I5WHC6</accession>
<dbReference type="RefSeq" id="WP_093338660.1">
    <property type="nucleotide sequence ID" value="NZ_FOXD01000020.1"/>
</dbReference>
<dbReference type="GO" id="GO:0045881">
    <property type="term" value="P:positive regulation of sporulation resulting in formation of a cellular spore"/>
    <property type="evidence" value="ECO:0007669"/>
    <property type="project" value="InterPro"/>
</dbReference>
<keyword evidence="1" id="KW-0472">Membrane</keyword>
<feature type="transmembrane region" description="Helical" evidence="1">
    <location>
        <begin position="143"/>
        <end position="161"/>
    </location>
</feature>
<evidence type="ECO:0000313" key="3">
    <source>
        <dbReference type="Proteomes" id="UP000198892"/>
    </source>
</evidence>
<keyword evidence="1" id="KW-0812">Transmembrane</keyword>
<feature type="transmembrane region" description="Helical" evidence="1">
    <location>
        <begin position="45"/>
        <end position="67"/>
    </location>
</feature>
<organism evidence="2 3">
    <name type="scientific">Salibacterium halotolerans</name>
    <dbReference type="NCBI Taxonomy" id="1884432"/>
    <lineage>
        <taxon>Bacteria</taxon>
        <taxon>Bacillati</taxon>
        <taxon>Bacillota</taxon>
        <taxon>Bacilli</taxon>
        <taxon>Bacillales</taxon>
        <taxon>Bacillaceae</taxon>
    </lineage>
</organism>
<dbReference type="Proteomes" id="UP000198892">
    <property type="component" value="Unassembled WGS sequence"/>
</dbReference>
<dbReference type="SMART" id="SM01251">
    <property type="entry name" value="KbaA"/>
    <property type="match status" value="1"/>
</dbReference>
<gene>
    <name evidence="2" type="ORF">SAMN05518683_12075</name>
</gene>
<keyword evidence="3" id="KW-1185">Reference proteome</keyword>
<evidence type="ECO:0000313" key="2">
    <source>
        <dbReference type="EMBL" id="SFQ19071.1"/>
    </source>
</evidence>
<feature type="transmembrane region" description="Helical" evidence="1">
    <location>
        <begin position="173"/>
        <end position="191"/>
    </location>
</feature>
<dbReference type="EMBL" id="FOXD01000020">
    <property type="protein sequence ID" value="SFQ19071.1"/>
    <property type="molecule type" value="Genomic_DNA"/>
</dbReference>
<dbReference type="Pfam" id="PF14089">
    <property type="entry name" value="KbaA"/>
    <property type="match status" value="1"/>
</dbReference>
<keyword evidence="1" id="KW-1133">Transmembrane helix</keyword>
<sequence length="204" mass="23272">MNTRKLVYLFFSTLLIGASSGAVIGVLLDTDTYFGGGFLNFFFGLLWMFGVSAAISLVAQMGYFAYLTLQRFALGVFKSVKLWNRIQVVLVLFVLFDLIYLRYISFADEGETLAGYMVMPLLLLAYCLLTAYWKQRETNKETFMPALFFMFVVTTIEWVPALTVDVVNDTKWLWIYVTPLLAANTWQLLLLHRLTGDGRKKASN</sequence>
<dbReference type="OrthoDB" id="2374256at2"/>
<feature type="transmembrane region" description="Helical" evidence="1">
    <location>
        <begin position="113"/>
        <end position="131"/>
    </location>
</feature>
<feature type="transmembrane region" description="Helical" evidence="1">
    <location>
        <begin position="88"/>
        <end position="107"/>
    </location>
</feature>
<dbReference type="AlphaFoldDB" id="A0A1I5WHC6"/>
<name>A0A1I5WHC6_9BACI</name>
<protein>
    <submittedName>
        <fullName evidence="2">KinB signaling pathway activation protein</fullName>
    </submittedName>
</protein>
<evidence type="ECO:0000256" key="1">
    <source>
        <dbReference type="SAM" id="Phobius"/>
    </source>
</evidence>